<dbReference type="GO" id="GO:0008233">
    <property type="term" value="F:peptidase activity"/>
    <property type="evidence" value="ECO:0007669"/>
    <property type="project" value="UniProtKB-KW"/>
</dbReference>
<dbReference type="NCBIfam" id="TIGR01932">
    <property type="entry name" value="hflC"/>
    <property type="match status" value="1"/>
</dbReference>
<organism evidence="9">
    <name type="scientific">uncultured organism</name>
    <dbReference type="NCBI Taxonomy" id="155900"/>
    <lineage>
        <taxon>unclassified sequences</taxon>
        <taxon>environmental samples</taxon>
    </lineage>
</organism>
<name>A0A5B8RD58_9ZZZZ</name>
<dbReference type="PRINTS" id="PR00721">
    <property type="entry name" value="STOMATIN"/>
</dbReference>
<keyword evidence="9" id="KW-0645">Protease</keyword>
<comment type="similarity">
    <text evidence="2">Belongs to the band 7/mec-2 family. HflC subfamily.</text>
</comment>
<dbReference type="AlphaFoldDB" id="A0A5B8RD58"/>
<keyword evidence="5 7" id="KW-0472">Membrane</keyword>
<proteinExistence type="inferred from homology"/>
<evidence type="ECO:0000256" key="6">
    <source>
        <dbReference type="SAM" id="MobiDB-lite"/>
    </source>
</evidence>
<dbReference type="SMART" id="SM00244">
    <property type="entry name" value="PHB"/>
    <property type="match status" value="1"/>
</dbReference>
<dbReference type="PANTHER" id="PTHR42911">
    <property type="entry name" value="MODULATOR OF FTSH PROTEASE HFLC"/>
    <property type="match status" value="1"/>
</dbReference>
<keyword evidence="3 7" id="KW-0812">Transmembrane</keyword>
<evidence type="ECO:0000256" key="3">
    <source>
        <dbReference type="ARBA" id="ARBA00022692"/>
    </source>
</evidence>
<protein>
    <submittedName>
        <fullName evidence="9">Modulator of FtsH protease HflC</fullName>
    </submittedName>
</protein>
<keyword evidence="4 7" id="KW-1133">Transmembrane helix</keyword>
<keyword evidence="9" id="KW-0378">Hydrolase</keyword>
<gene>
    <name evidence="9" type="primary">hflC</name>
    <name evidence="9" type="ORF">KBTEX_01746</name>
</gene>
<feature type="transmembrane region" description="Helical" evidence="7">
    <location>
        <begin position="6"/>
        <end position="26"/>
    </location>
</feature>
<feature type="region of interest" description="Disordered" evidence="6">
    <location>
        <begin position="285"/>
        <end position="307"/>
    </location>
</feature>
<dbReference type="CDD" id="cd03405">
    <property type="entry name" value="SPFH_HflC"/>
    <property type="match status" value="1"/>
</dbReference>
<evidence type="ECO:0000256" key="1">
    <source>
        <dbReference type="ARBA" id="ARBA00004370"/>
    </source>
</evidence>
<dbReference type="InterPro" id="IPR010200">
    <property type="entry name" value="HflC"/>
</dbReference>
<reference evidence="9" key="1">
    <citation type="submission" date="2019-06" db="EMBL/GenBank/DDBJ databases">
        <authorList>
            <person name="Murdoch R.W."/>
            <person name="Fathepure B."/>
        </authorList>
    </citation>
    <scope>NUCLEOTIDE SEQUENCE</scope>
</reference>
<evidence type="ECO:0000256" key="7">
    <source>
        <dbReference type="SAM" id="Phobius"/>
    </source>
</evidence>
<feature type="domain" description="Band 7" evidence="8">
    <location>
        <begin position="21"/>
        <end position="184"/>
    </location>
</feature>
<accession>A0A5B8RD58</accession>
<dbReference type="EMBL" id="MN079101">
    <property type="protein sequence ID" value="QEA05424.1"/>
    <property type="molecule type" value="Genomic_DNA"/>
</dbReference>
<dbReference type="Pfam" id="PF01145">
    <property type="entry name" value="Band_7"/>
    <property type="match status" value="1"/>
</dbReference>
<dbReference type="SUPFAM" id="SSF117892">
    <property type="entry name" value="Band 7/SPFH domain"/>
    <property type="match status" value="1"/>
</dbReference>
<dbReference type="InterPro" id="IPR036013">
    <property type="entry name" value="Band_7/SPFH_dom_sf"/>
</dbReference>
<evidence type="ECO:0000256" key="5">
    <source>
        <dbReference type="ARBA" id="ARBA00023136"/>
    </source>
</evidence>
<dbReference type="PIRSF" id="PIRSF005651">
    <property type="entry name" value="HflC"/>
    <property type="match status" value="1"/>
</dbReference>
<evidence type="ECO:0000259" key="8">
    <source>
        <dbReference type="SMART" id="SM00244"/>
    </source>
</evidence>
<comment type="subcellular location">
    <subcellularLocation>
        <location evidence="1">Membrane</location>
    </subcellularLocation>
</comment>
<sequence>MKRGLPIVAVIVVVALVIGSMSVYTVRETEKAIKFRLGEIVDAKVAPGLHFKTPFVNNVRYFDARVQTLDQDPQRFLTQEKKNLIVDAFVKWRIGDVRAFYTTVQGSVQAANTRLSEIIQEGLRNEFGSRTIREIISGDRVQITRILQKRASEAAKSLGVDVVDVRLKRVDLPDSVSESVYQRMAAERERVAREFRAEGAEAAERIRASADRQRTVILAKARRDADRIRGAGDAEAARIYAGTYSDNPEFYAFYRSLQSYKRSLDGQGDVVVLSPDSEYFRYFRQPGGGVQSSGDAQSGGSAGGGDG</sequence>
<dbReference type="GO" id="GO:0016020">
    <property type="term" value="C:membrane"/>
    <property type="evidence" value="ECO:0007669"/>
    <property type="project" value="UniProtKB-SubCell"/>
</dbReference>
<dbReference type="InterPro" id="IPR001107">
    <property type="entry name" value="Band_7"/>
</dbReference>
<dbReference type="Gene3D" id="3.30.479.30">
    <property type="entry name" value="Band 7 domain"/>
    <property type="match status" value="1"/>
</dbReference>
<dbReference type="GO" id="GO:0006508">
    <property type="term" value="P:proteolysis"/>
    <property type="evidence" value="ECO:0007669"/>
    <property type="project" value="UniProtKB-KW"/>
</dbReference>
<evidence type="ECO:0000256" key="4">
    <source>
        <dbReference type="ARBA" id="ARBA00022989"/>
    </source>
</evidence>
<dbReference type="PANTHER" id="PTHR42911:SF1">
    <property type="entry name" value="MODULATOR OF FTSH PROTEASE HFLC"/>
    <property type="match status" value="1"/>
</dbReference>
<evidence type="ECO:0000313" key="9">
    <source>
        <dbReference type="EMBL" id="QEA05424.1"/>
    </source>
</evidence>
<dbReference type="InterPro" id="IPR001972">
    <property type="entry name" value="Stomatin_HflK_fam"/>
</dbReference>
<evidence type="ECO:0000256" key="2">
    <source>
        <dbReference type="ARBA" id="ARBA00007862"/>
    </source>
</evidence>